<gene>
    <name evidence="3" type="ORF">BN580_01566</name>
    <name evidence="4" type="ORF">MR241_06000</name>
</gene>
<accession>R6TXS2</accession>
<sequence length="119" mass="13322">MFSDILTELLGERGINTLRLAKEIGVPKSLVYEWKNGEREPSVANMVKISDYFGVPLEYLAGKTPVPAPDDSEKELIVMLRAAREISKDDHDELINSFKKNLGAYLQSKTGNDKPKDRG</sequence>
<dbReference type="PANTHER" id="PTHR46558:SF11">
    <property type="entry name" value="HTH-TYPE TRANSCRIPTIONAL REGULATOR XRE"/>
    <property type="match status" value="1"/>
</dbReference>
<dbReference type="STRING" id="1263015.BN580_01566"/>
<protein>
    <submittedName>
        <fullName evidence="3">Helix-turn-helix domain protein</fullName>
    </submittedName>
    <submittedName>
        <fullName evidence="4">Helix-turn-helix domain-containing protein</fullName>
    </submittedName>
</protein>
<dbReference type="GO" id="GO:0003677">
    <property type="term" value="F:DNA binding"/>
    <property type="evidence" value="ECO:0007669"/>
    <property type="project" value="UniProtKB-KW"/>
</dbReference>
<reference evidence="3" key="1">
    <citation type="submission" date="2012-11" db="EMBL/GenBank/DDBJ databases">
        <title>Dependencies among metagenomic species, viruses, plasmids and units of genetic variation.</title>
        <authorList>
            <person name="Nielsen H.B."/>
            <person name="Almeida M."/>
            <person name="Juncker A.S."/>
            <person name="Rasmussen S."/>
            <person name="Li J."/>
            <person name="Sunagawa S."/>
            <person name="Plichta D."/>
            <person name="Gautier L."/>
            <person name="Le Chatelier E."/>
            <person name="Peletier E."/>
            <person name="Bonde I."/>
            <person name="Nielsen T."/>
            <person name="Manichanh C."/>
            <person name="Arumugam M."/>
            <person name="Batto J."/>
            <person name="Santos M.B.Q.D."/>
            <person name="Blom N."/>
            <person name="Borruel N."/>
            <person name="Burgdorf K.S."/>
            <person name="Boumezbeur F."/>
            <person name="Casellas F."/>
            <person name="Dore J."/>
            <person name="Guarner F."/>
            <person name="Hansen T."/>
            <person name="Hildebrand F."/>
            <person name="Kaas R.S."/>
            <person name="Kennedy S."/>
            <person name="Kristiansen K."/>
            <person name="Kultima J.R."/>
            <person name="Leonard P."/>
            <person name="Levenez F."/>
            <person name="Lund O."/>
            <person name="Moumen B."/>
            <person name="Le Paslier D."/>
            <person name="Pons N."/>
            <person name="Pedersen O."/>
            <person name="Prifti E."/>
            <person name="Qin J."/>
            <person name="Raes J."/>
            <person name="Tap J."/>
            <person name="Tims S."/>
            <person name="Ussery D.W."/>
            <person name="Yamada T."/>
            <person name="MetaHit consortium"/>
            <person name="Renault P."/>
            <person name="Sicheritz-Ponten T."/>
            <person name="Bork P."/>
            <person name="Wang J."/>
            <person name="Brunak S."/>
            <person name="Ehrlich S.D."/>
        </authorList>
    </citation>
    <scope>NUCLEOTIDE SEQUENCE [LARGE SCALE GENOMIC DNA]</scope>
</reference>
<evidence type="ECO:0000313" key="6">
    <source>
        <dbReference type="Proteomes" id="UP001139365"/>
    </source>
</evidence>
<dbReference type="Proteomes" id="UP000017938">
    <property type="component" value="Unassembled WGS sequence"/>
</dbReference>
<keyword evidence="1" id="KW-0238">DNA-binding</keyword>
<dbReference type="SMART" id="SM00530">
    <property type="entry name" value="HTH_XRE"/>
    <property type="match status" value="1"/>
</dbReference>
<dbReference type="InterPro" id="IPR001387">
    <property type="entry name" value="Cro/C1-type_HTH"/>
</dbReference>
<evidence type="ECO:0000313" key="3">
    <source>
        <dbReference type="EMBL" id="CDC74624.1"/>
    </source>
</evidence>
<comment type="caution">
    <text evidence="3">The sequence shown here is derived from an EMBL/GenBank/DDBJ whole genome shotgun (WGS) entry which is preliminary data.</text>
</comment>
<evidence type="ECO:0000259" key="2">
    <source>
        <dbReference type="PROSITE" id="PS50943"/>
    </source>
</evidence>
<organism evidence="3 5">
    <name type="scientific">Candidatus Colimorpha enterica</name>
    <dbReference type="NCBI Taxonomy" id="3083063"/>
    <lineage>
        <taxon>Bacteria</taxon>
        <taxon>Pseudomonadati</taxon>
        <taxon>Bacteroidota</taxon>
        <taxon>Bacteroidia</taxon>
        <taxon>Bacteroidales</taxon>
        <taxon>Candidatus Colimorpha</taxon>
    </lineage>
</organism>
<evidence type="ECO:0000313" key="5">
    <source>
        <dbReference type="Proteomes" id="UP000017938"/>
    </source>
</evidence>
<dbReference type="EMBL" id="CBFW010000238">
    <property type="protein sequence ID" value="CDC74624.1"/>
    <property type="molecule type" value="Genomic_DNA"/>
</dbReference>
<dbReference type="EMBL" id="JALEMU010000095">
    <property type="protein sequence ID" value="MCI5755831.1"/>
    <property type="molecule type" value="Genomic_DNA"/>
</dbReference>
<dbReference type="Gene3D" id="1.10.260.40">
    <property type="entry name" value="lambda repressor-like DNA-binding domains"/>
    <property type="match status" value="1"/>
</dbReference>
<dbReference type="CDD" id="cd00093">
    <property type="entry name" value="HTH_XRE"/>
    <property type="match status" value="1"/>
</dbReference>
<evidence type="ECO:0000256" key="1">
    <source>
        <dbReference type="ARBA" id="ARBA00023125"/>
    </source>
</evidence>
<dbReference type="AlphaFoldDB" id="R6TXS2"/>
<dbReference type="Pfam" id="PF01381">
    <property type="entry name" value="HTH_3"/>
    <property type="match status" value="1"/>
</dbReference>
<dbReference type="PROSITE" id="PS50943">
    <property type="entry name" value="HTH_CROC1"/>
    <property type="match status" value="1"/>
</dbReference>
<dbReference type="InterPro" id="IPR010982">
    <property type="entry name" value="Lambda_DNA-bd_dom_sf"/>
</dbReference>
<dbReference type="SUPFAM" id="SSF47413">
    <property type="entry name" value="lambda repressor-like DNA-binding domains"/>
    <property type="match status" value="1"/>
</dbReference>
<dbReference type="PANTHER" id="PTHR46558">
    <property type="entry name" value="TRACRIPTIONAL REGULATORY PROTEIN-RELATED-RELATED"/>
    <property type="match status" value="1"/>
</dbReference>
<name>R6TXS2_9BACT</name>
<dbReference type="Proteomes" id="UP001139365">
    <property type="component" value="Unassembled WGS sequence"/>
</dbReference>
<evidence type="ECO:0000313" key="4">
    <source>
        <dbReference type="EMBL" id="MCI5755831.1"/>
    </source>
</evidence>
<feature type="domain" description="HTH cro/C1-type" evidence="2">
    <location>
        <begin position="20"/>
        <end position="60"/>
    </location>
</feature>
<reference evidence="4 6" key="2">
    <citation type="submission" date="2022-03" db="EMBL/GenBank/DDBJ databases">
        <title>Metagenome-assembled genomes from swine fecal metagenomes.</title>
        <authorList>
            <person name="Holman D.B."/>
            <person name="Kommadath A."/>
        </authorList>
    </citation>
    <scope>NUCLEOTIDE SEQUENCE [LARGE SCALE GENOMIC DNA]</scope>
    <source>
        <strain evidence="4">SUG147</strain>
    </source>
</reference>
<proteinExistence type="predicted"/>